<dbReference type="InterPro" id="IPR002347">
    <property type="entry name" value="SDR_fam"/>
</dbReference>
<dbReference type="FunFam" id="3.40.50.720:FF:000084">
    <property type="entry name" value="Short-chain dehydrogenase reductase"/>
    <property type="match status" value="1"/>
</dbReference>
<keyword evidence="2" id="KW-0560">Oxidoreductase</keyword>
<dbReference type="EMBL" id="BJMV01000001">
    <property type="protein sequence ID" value="GEB84504.1"/>
    <property type="molecule type" value="Genomic_DNA"/>
</dbReference>
<dbReference type="PANTHER" id="PTHR43477:SF1">
    <property type="entry name" value="DIHYDROANTICAPSIN 7-DEHYDROGENASE"/>
    <property type="match status" value="1"/>
</dbReference>
<dbReference type="PANTHER" id="PTHR43477">
    <property type="entry name" value="DIHYDROANTICAPSIN 7-DEHYDROGENASE"/>
    <property type="match status" value="1"/>
</dbReference>
<dbReference type="InterPro" id="IPR051122">
    <property type="entry name" value="SDR_DHRS6-like"/>
</dbReference>
<dbReference type="PRINTS" id="PR00080">
    <property type="entry name" value="SDRFAMILY"/>
</dbReference>
<evidence type="ECO:0000313" key="4">
    <source>
        <dbReference type="EMBL" id="GEB84504.1"/>
    </source>
</evidence>
<accession>A0A4Y3TRX9</accession>
<dbReference type="InterPro" id="IPR057326">
    <property type="entry name" value="KR_dom"/>
</dbReference>
<dbReference type="GO" id="GO:0016491">
    <property type="term" value="F:oxidoreductase activity"/>
    <property type="evidence" value="ECO:0007669"/>
    <property type="project" value="UniProtKB-KW"/>
</dbReference>
<sequence length="251" mass="25865">MIFTPTALEGRVILVTGASSGLGRATATMIAQCGGRVVATGRNEEQLQETLTALPGEGHRAIAASLNSAEDASNLMLNAAQETGGLDGLFHAAGLELSRPARLVKQKQIDDVFNAALFGAIGFAAAAGKRNTFRPGGSIVFMSSAAAHRGQQGLSTYSAAKAGIEGLTRSLSWELKPLRVNAIAAGGVQTEMHERLTHGLTEPSLSAYEQAHALGFGKPEDVAAAAVFLLSSMASWVTGAIWTVDGGYTAG</sequence>
<dbReference type="Proteomes" id="UP000317730">
    <property type="component" value="Unassembled WGS sequence"/>
</dbReference>
<gene>
    <name evidence="4" type="ORF">APE01nite_03010</name>
</gene>
<comment type="caution">
    <text evidence="4">The sequence shown here is derived from an EMBL/GenBank/DDBJ whole genome shotgun (WGS) entry which is preliminary data.</text>
</comment>
<dbReference type="RefSeq" id="WP_141374435.1">
    <property type="nucleotide sequence ID" value="NZ_BAPL01000017.1"/>
</dbReference>
<organism evidence="4 5">
    <name type="scientific">Acetobacter peroxydans</name>
    <dbReference type="NCBI Taxonomy" id="104098"/>
    <lineage>
        <taxon>Bacteria</taxon>
        <taxon>Pseudomonadati</taxon>
        <taxon>Pseudomonadota</taxon>
        <taxon>Alphaproteobacteria</taxon>
        <taxon>Acetobacterales</taxon>
        <taxon>Acetobacteraceae</taxon>
        <taxon>Acetobacter</taxon>
    </lineage>
</organism>
<dbReference type="Gene3D" id="3.40.50.720">
    <property type="entry name" value="NAD(P)-binding Rossmann-like Domain"/>
    <property type="match status" value="1"/>
</dbReference>
<name>A0A4Y3TRX9_9PROT</name>
<dbReference type="AlphaFoldDB" id="A0A4Y3TRX9"/>
<evidence type="ECO:0000259" key="3">
    <source>
        <dbReference type="SMART" id="SM00822"/>
    </source>
</evidence>
<evidence type="ECO:0000256" key="2">
    <source>
        <dbReference type="ARBA" id="ARBA00023002"/>
    </source>
</evidence>
<dbReference type="SUPFAM" id="SSF51735">
    <property type="entry name" value="NAD(P)-binding Rossmann-fold domains"/>
    <property type="match status" value="1"/>
</dbReference>
<dbReference type="InterPro" id="IPR036291">
    <property type="entry name" value="NAD(P)-bd_dom_sf"/>
</dbReference>
<protein>
    <submittedName>
        <fullName evidence="4">Short-chain dehydrogenase</fullName>
    </submittedName>
</protein>
<feature type="domain" description="Ketoreductase" evidence="3">
    <location>
        <begin position="11"/>
        <end position="189"/>
    </location>
</feature>
<dbReference type="InterPro" id="IPR020904">
    <property type="entry name" value="Sc_DH/Rdtase_CS"/>
</dbReference>
<dbReference type="PROSITE" id="PS00061">
    <property type="entry name" value="ADH_SHORT"/>
    <property type="match status" value="1"/>
</dbReference>
<comment type="similarity">
    <text evidence="1">Belongs to the short-chain dehydrogenases/reductases (SDR) family.</text>
</comment>
<dbReference type="SMART" id="SM00822">
    <property type="entry name" value="PKS_KR"/>
    <property type="match status" value="1"/>
</dbReference>
<keyword evidence="5" id="KW-1185">Reference proteome</keyword>
<dbReference type="PRINTS" id="PR00081">
    <property type="entry name" value="GDHRDH"/>
</dbReference>
<reference evidence="4 5" key="1">
    <citation type="submission" date="2019-06" db="EMBL/GenBank/DDBJ databases">
        <title>Whole genome shotgun sequence of Acetobacter peroxydans NBRC 13755.</title>
        <authorList>
            <person name="Hosoyama A."/>
            <person name="Uohara A."/>
            <person name="Ohji S."/>
            <person name="Ichikawa N."/>
        </authorList>
    </citation>
    <scope>NUCLEOTIDE SEQUENCE [LARGE SCALE GENOMIC DNA]</scope>
    <source>
        <strain evidence="4 5">NBRC 13755</strain>
    </source>
</reference>
<evidence type="ECO:0000256" key="1">
    <source>
        <dbReference type="ARBA" id="ARBA00006484"/>
    </source>
</evidence>
<proteinExistence type="inferred from homology"/>
<dbReference type="CDD" id="cd05233">
    <property type="entry name" value="SDR_c"/>
    <property type="match status" value="1"/>
</dbReference>
<dbReference type="Pfam" id="PF13561">
    <property type="entry name" value="adh_short_C2"/>
    <property type="match status" value="1"/>
</dbReference>
<dbReference type="OrthoDB" id="9809287at2"/>
<evidence type="ECO:0000313" key="5">
    <source>
        <dbReference type="Proteomes" id="UP000317730"/>
    </source>
</evidence>